<reference evidence="1 2" key="1">
    <citation type="submission" date="2020-07" db="EMBL/GenBank/DDBJ databases">
        <title>Genomic Encyclopedia of Type Strains, Phase IV (KMG-IV): sequencing the most valuable type-strain genomes for metagenomic binning, comparative biology and taxonomic classification.</title>
        <authorList>
            <person name="Goeker M."/>
        </authorList>
    </citation>
    <scope>NUCLEOTIDE SEQUENCE [LARGE SCALE GENOMIC DNA]</scope>
    <source>
        <strain evidence="1 2">DSM 29043</strain>
    </source>
</reference>
<dbReference type="AlphaFoldDB" id="A0A7Z0BX52"/>
<keyword evidence="2" id="KW-1185">Reference proteome</keyword>
<sequence length="80" mass="8499">MSLDPKADPALVKIGDDTDEMLQAATETVELPDYQHIVFPEGLQAGLEPWSVVSLARGPVGINLLIVDAGDDQGIALEVE</sequence>
<gene>
    <name evidence="1" type="ORF">FHS75_003431</name>
</gene>
<proteinExistence type="predicted"/>
<accession>A0A7Z0BX52</accession>
<protein>
    <submittedName>
        <fullName evidence="1">Uncharacterized protein</fullName>
    </submittedName>
</protein>
<name>A0A7Z0BX52_9SPHN</name>
<evidence type="ECO:0000313" key="1">
    <source>
        <dbReference type="EMBL" id="NYH97070.1"/>
    </source>
</evidence>
<dbReference type="EMBL" id="JACBZF010000012">
    <property type="protein sequence ID" value="NYH97070.1"/>
    <property type="molecule type" value="Genomic_DNA"/>
</dbReference>
<organism evidence="1 2">
    <name type="scientific">Novosphingobium marinum</name>
    <dbReference type="NCBI Taxonomy" id="1514948"/>
    <lineage>
        <taxon>Bacteria</taxon>
        <taxon>Pseudomonadati</taxon>
        <taxon>Pseudomonadota</taxon>
        <taxon>Alphaproteobacteria</taxon>
        <taxon>Sphingomonadales</taxon>
        <taxon>Sphingomonadaceae</taxon>
        <taxon>Novosphingobium</taxon>
    </lineage>
</organism>
<evidence type="ECO:0000313" key="2">
    <source>
        <dbReference type="Proteomes" id="UP000522081"/>
    </source>
</evidence>
<comment type="caution">
    <text evidence="1">The sequence shown here is derived from an EMBL/GenBank/DDBJ whole genome shotgun (WGS) entry which is preliminary data.</text>
</comment>
<dbReference type="Proteomes" id="UP000522081">
    <property type="component" value="Unassembled WGS sequence"/>
</dbReference>